<evidence type="ECO:0000256" key="1">
    <source>
        <dbReference type="ARBA" id="ARBA00001936"/>
    </source>
</evidence>
<dbReference type="CDD" id="cd05402">
    <property type="entry name" value="NT_PAP_TUTase"/>
    <property type="match status" value="1"/>
</dbReference>
<evidence type="ECO:0000256" key="3">
    <source>
        <dbReference type="ARBA" id="ARBA00004496"/>
    </source>
</evidence>
<comment type="cofactor">
    <cofactor evidence="2">
        <name>Mg(2+)</name>
        <dbReference type="ChEBI" id="CHEBI:18420"/>
    </cofactor>
</comment>
<feature type="domain" description="PAP-associated" evidence="11">
    <location>
        <begin position="585"/>
        <end position="658"/>
    </location>
</feature>
<dbReference type="GO" id="GO:0010605">
    <property type="term" value="P:negative regulation of macromolecule metabolic process"/>
    <property type="evidence" value="ECO:0007669"/>
    <property type="project" value="UniProtKB-ARBA"/>
</dbReference>
<feature type="domain" description="Poly(A) RNA polymerase mitochondrial-like central palm" evidence="12">
    <location>
        <begin position="217"/>
        <end position="325"/>
    </location>
</feature>
<dbReference type="InterPro" id="IPR043519">
    <property type="entry name" value="NT_sf"/>
</dbReference>
<dbReference type="Proteomes" id="UP000269276">
    <property type="component" value="Unassembled WGS sequence"/>
</dbReference>
<organism evidence="13 14">
    <name type="scientific">Hortaea werneckii</name>
    <name type="common">Black yeast</name>
    <name type="synonym">Cladosporium werneckii</name>
    <dbReference type="NCBI Taxonomy" id="91943"/>
    <lineage>
        <taxon>Eukaryota</taxon>
        <taxon>Fungi</taxon>
        <taxon>Dikarya</taxon>
        <taxon>Ascomycota</taxon>
        <taxon>Pezizomycotina</taxon>
        <taxon>Dothideomycetes</taxon>
        <taxon>Dothideomycetidae</taxon>
        <taxon>Mycosphaerellales</taxon>
        <taxon>Teratosphaeriaceae</taxon>
        <taxon>Hortaea</taxon>
    </lineage>
</organism>
<feature type="compositionally biased region" description="Polar residues" evidence="10">
    <location>
        <begin position="373"/>
        <end position="408"/>
    </location>
</feature>
<comment type="cofactor">
    <cofactor evidence="1">
        <name>Mn(2+)</name>
        <dbReference type="ChEBI" id="CHEBI:29035"/>
    </cofactor>
</comment>
<name>A0A3M7CRR4_HORWE</name>
<feature type="compositionally biased region" description="Basic and acidic residues" evidence="10">
    <location>
        <begin position="441"/>
        <end position="454"/>
    </location>
</feature>
<keyword evidence="7" id="KW-0808">Transferase</keyword>
<evidence type="ECO:0000256" key="6">
    <source>
        <dbReference type="ARBA" id="ARBA00022490"/>
    </source>
</evidence>
<keyword evidence="8" id="KW-0479">Metal-binding</keyword>
<accession>A0A3M7CRR4</accession>
<evidence type="ECO:0000259" key="12">
    <source>
        <dbReference type="Pfam" id="PF22600"/>
    </source>
</evidence>
<evidence type="ECO:0000256" key="8">
    <source>
        <dbReference type="ARBA" id="ARBA00022723"/>
    </source>
</evidence>
<feature type="region of interest" description="Disordered" evidence="10">
    <location>
        <begin position="350"/>
        <end position="454"/>
    </location>
</feature>
<dbReference type="GO" id="GO:1990817">
    <property type="term" value="F:poly(A) RNA polymerase activity"/>
    <property type="evidence" value="ECO:0007669"/>
    <property type="project" value="UniProtKB-EC"/>
</dbReference>
<dbReference type="GO" id="GO:0005737">
    <property type="term" value="C:cytoplasm"/>
    <property type="evidence" value="ECO:0007669"/>
    <property type="project" value="UniProtKB-SubCell"/>
</dbReference>
<evidence type="ECO:0000256" key="2">
    <source>
        <dbReference type="ARBA" id="ARBA00001946"/>
    </source>
</evidence>
<feature type="compositionally biased region" description="Basic and acidic residues" evidence="10">
    <location>
        <begin position="409"/>
        <end position="422"/>
    </location>
</feature>
<comment type="similarity">
    <text evidence="4">Belongs to the DNA polymerase type-B-like family.</text>
</comment>
<dbReference type="VEuPathDB" id="FungiDB:BTJ68_02487"/>
<dbReference type="Gene3D" id="1.10.1410.10">
    <property type="match status" value="1"/>
</dbReference>
<dbReference type="Pfam" id="PF03828">
    <property type="entry name" value="PAP_assoc"/>
    <property type="match status" value="1"/>
</dbReference>
<keyword evidence="9" id="KW-0460">Magnesium</keyword>
<dbReference type="PANTHER" id="PTHR12271:SF40">
    <property type="entry name" value="POLY(A) RNA POLYMERASE GLD2"/>
    <property type="match status" value="1"/>
</dbReference>
<evidence type="ECO:0000256" key="7">
    <source>
        <dbReference type="ARBA" id="ARBA00022679"/>
    </source>
</evidence>
<comment type="subcellular location">
    <subcellularLocation>
        <location evidence="3">Cytoplasm</location>
    </subcellularLocation>
</comment>
<evidence type="ECO:0000256" key="4">
    <source>
        <dbReference type="ARBA" id="ARBA00008593"/>
    </source>
</evidence>
<protein>
    <recommendedName>
        <fullName evidence="5">polynucleotide adenylyltransferase</fullName>
        <ecNumber evidence="5">2.7.7.19</ecNumber>
    </recommendedName>
</protein>
<feature type="compositionally biased region" description="Polar residues" evidence="10">
    <location>
        <begin position="139"/>
        <end position="155"/>
    </location>
</feature>
<dbReference type="EMBL" id="QWIP01000784">
    <property type="protein sequence ID" value="RMY54580.1"/>
    <property type="molecule type" value="Genomic_DNA"/>
</dbReference>
<gene>
    <name evidence="13" type="ORF">D0863_13587</name>
</gene>
<feature type="compositionally biased region" description="Basic residues" evidence="10">
    <location>
        <begin position="753"/>
        <end position="763"/>
    </location>
</feature>
<sequence>MITSQSIITSTNMDGTGNGQPGDFEEHLRRLGLNDGPRQAGPPHGIEQQQQPRVRLPPHGPNNYQQHTQGPAVVPSNLSVGTTSYSSQQGASHRQYANVPPVAFQTPSFPPHKQSQRVRRMQPQAPVGSQYGGRPYRPQPNQQMAQQRSQYTQQPPVDPNAFQRGGRVAGYYQGPTAAPRQLFDSNARAPPIATLREDQARQLQYLERVADEQVPMVEMTQAERDEKESFRIKLQAAIDEVCAANSERLTSVSLQCFGSFKSGFASAGSDMDLVIVLPDETPVDAHFSLLEDDLPRLLEKHLLQLGHGARLLSRTRVPIIKICENPDPSLLDKLREEREKWDLLPKEKKYPHLYPDAGEDDGSEGAVPEAESKTTQPSMESEPTDGSASKFTSSVSDKSAQKTVGSEQATDRNNQEQTKTEAAHIPSEGGAANTKRPQKPWTRERKAGPLDFPKDGVGIQSDINFFNPLGLHNTQLLRCYSLCDPRVRPIVLFVKSWAKKRKVNSSYSGTLPSYGYVLMVLHYLMNIAQPPVIPNLQMPWRPHQQCTPHGATGKDVDGWIVNFWRNEEEITQAVQNGQMSPNRESLGSLLAGFFHYYSSVGQGARFHWTQQVISLRSPGGILTKQEKGWVKAVTEESEGKRVQHRYLFCIEDPFELSHNVARTVTHFGIVAIRDEFRRANRILTAHGRGEVPHDGELFAEVVEEEEPPEKTTETSGVDGAVGGPQSGVGSQPPVGGTLGGGKFRGEAVFAQHHGGRGGGHHLAARTGQPPPKALNTEDKDAFPALGAPKHKPAKGLKAPDMNKNMREISGDRAKAVLDDYKRRQEEEMGELTAAGAAEAVLGDD</sequence>
<dbReference type="EC" id="2.7.7.19" evidence="5"/>
<dbReference type="GO" id="GO:0031123">
    <property type="term" value="P:RNA 3'-end processing"/>
    <property type="evidence" value="ECO:0007669"/>
    <property type="project" value="TreeGrafter"/>
</dbReference>
<feature type="compositionally biased region" description="Polar residues" evidence="10">
    <location>
        <begin position="1"/>
        <end position="15"/>
    </location>
</feature>
<dbReference type="OrthoDB" id="407432at2759"/>
<dbReference type="PANTHER" id="PTHR12271">
    <property type="entry name" value="POLY A POLYMERASE CID PAP -RELATED"/>
    <property type="match status" value="1"/>
</dbReference>
<dbReference type="Gene3D" id="3.30.460.10">
    <property type="entry name" value="Beta Polymerase, domain 2"/>
    <property type="match status" value="1"/>
</dbReference>
<dbReference type="SUPFAM" id="SSF81631">
    <property type="entry name" value="PAP/OAS1 substrate-binding domain"/>
    <property type="match status" value="1"/>
</dbReference>
<dbReference type="GO" id="GO:0046872">
    <property type="term" value="F:metal ion binding"/>
    <property type="evidence" value="ECO:0007669"/>
    <property type="project" value="UniProtKB-KW"/>
</dbReference>
<comment type="caution">
    <text evidence="13">The sequence shown here is derived from an EMBL/GenBank/DDBJ whole genome shotgun (WGS) entry which is preliminary data.</text>
</comment>
<evidence type="ECO:0000313" key="14">
    <source>
        <dbReference type="Proteomes" id="UP000269276"/>
    </source>
</evidence>
<evidence type="ECO:0000256" key="5">
    <source>
        <dbReference type="ARBA" id="ARBA00012388"/>
    </source>
</evidence>
<dbReference type="InterPro" id="IPR054708">
    <property type="entry name" value="MTPAP-like_central"/>
</dbReference>
<keyword evidence="6" id="KW-0963">Cytoplasm</keyword>
<dbReference type="GO" id="GO:0050265">
    <property type="term" value="F:RNA uridylyltransferase activity"/>
    <property type="evidence" value="ECO:0007669"/>
    <property type="project" value="TreeGrafter"/>
</dbReference>
<feature type="region of interest" description="Disordered" evidence="10">
    <location>
        <begin position="702"/>
        <end position="809"/>
    </location>
</feature>
<dbReference type="AlphaFoldDB" id="A0A3M7CRR4"/>
<evidence type="ECO:0000256" key="9">
    <source>
        <dbReference type="ARBA" id="ARBA00022842"/>
    </source>
</evidence>
<proteinExistence type="inferred from homology"/>
<feature type="region of interest" description="Disordered" evidence="10">
    <location>
        <begin position="1"/>
        <end position="71"/>
    </location>
</feature>
<dbReference type="InterPro" id="IPR002058">
    <property type="entry name" value="PAP_assoc"/>
</dbReference>
<dbReference type="SUPFAM" id="SSF81301">
    <property type="entry name" value="Nucleotidyltransferase"/>
    <property type="match status" value="1"/>
</dbReference>
<feature type="region of interest" description="Disordered" evidence="10">
    <location>
        <begin position="103"/>
        <end position="168"/>
    </location>
</feature>
<evidence type="ECO:0000313" key="13">
    <source>
        <dbReference type="EMBL" id="RMY54580.1"/>
    </source>
</evidence>
<reference evidence="13 14" key="1">
    <citation type="journal article" date="2018" name="BMC Genomics">
        <title>Genomic evidence for intraspecific hybridization in a clonal and extremely halotolerant yeast.</title>
        <authorList>
            <person name="Gostincar C."/>
            <person name="Stajich J.E."/>
            <person name="Zupancic J."/>
            <person name="Zalar P."/>
            <person name="Gunde-Cimerman N."/>
        </authorList>
    </citation>
    <scope>NUCLEOTIDE SEQUENCE [LARGE SCALE GENOMIC DNA]</scope>
    <source>
        <strain evidence="13 14">EXF-2682</strain>
    </source>
</reference>
<dbReference type="Pfam" id="PF22600">
    <property type="entry name" value="MTPAP-like_central"/>
    <property type="match status" value="1"/>
</dbReference>
<evidence type="ECO:0000259" key="11">
    <source>
        <dbReference type="Pfam" id="PF03828"/>
    </source>
</evidence>
<evidence type="ECO:0000256" key="10">
    <source>
        <dbReference type="SAM" id="MobiDB-lite"/>
    </source>
</evidence>